<dbReference type="InterPro" id="IPR037849">
    <property type="entry name" value="PH1_ADAP"/>
</dbReference>
<evidence type="ECO:0000256" key="4">
    <source>
        <dbReference type="ARBA" id="ARBA00022723"/>
    </source>
</evidence>
<evidence type="ECO:0000256" key="7">
    <source>
        <dbReference type="ARBA" id="ARBA00022833"/>
    </source>
</evidence>
<keyword evidence="3" id="KW-0963">Cytoplasm</keyword>
<evidence type="ECO:0000259" key="9">
    <source>
        <dbReference type="PROSITE" id="PS50003"/>
    </source>
</evidence>
<dbReference type="InterPro" id="IPR011993">
    <property type="entry name" value="PH-like_dom_sf"/>
</dbReference>
<dbReference type="PANTHER" id="PTHR46021">
    <property type="entry name" value="ARF-GAP WITH DUAL PH DOMAIN-CONTAINING PROTEIN 1-LIKE PROTEIN"/>
    <property type="match status" value="1"/>
</dbReference>
<dbReference type="SMART" id="SM00233">
    <property type="entry name" value="PH"/>
    <property type="match status" value="2"/>
</dbReference>
<keyword evidence="4" id="KW-0479">Metal-binding</keyword>
<evidence type="ECO:0000313" key="11">
    <source>
        <dbReference type="Ensembl" id="ENSBJAP00000001122.1"/>
    </source>
</evidence>
<evidence type="ECO:0000313" key="12">
    <source>
        <dbReference type="Proteomes" id="UP000694555"/>
    </source>
</evidence>
<dbReference type="InterPro" id="IPR001164">
    <property type="entry name" value="ArfGAP_dom"/>
</dbReference>
<dbReference type="InterPro" id="IPR052589">
    <property type="entry name" value="Arf-GAP_dual-PH_domain"/>
</dbReference>
<dbReference type="PROSITE" id="PS50115">
    <property type="entry name" value="ARFGAP"/>
    <property type="match status" value="1"/>
</dbReference>
<keyword evidence="6 8" id="KW-0863">Zinc-finger</keyword>
<dbReference type="FunFam" id="2.30.29.30:FF:000080">
    <property type="entry name" value="Arf-GAP with dual PH domain-containing protein 1"/>
    <property type="match status" value="1"/>
</dbReference>
<accession>A0A8B9Z7Y9</accession>
<dbReference type="Gene3D" id="1.10.220.150">
    <property type="entry name" value="Arf GTPase activating protein"/>
    <property type="match status" value="1"/>
</dbReference>
<dbReference type="SMART" id="SM00105">
    <property type="entry name" value="ArfGap"/>
    <property type="match status" value="1"/>
</dbReference>
<keyword evidence="2" id="KW-0343">GTPase activation</keyword>
<dbReference type="GO" id="GO:0005096">
    <property type="term" value="F:GTPase activator activity"/>
    <property type="evidence" value="ECO:0007669"/>
    <property type="project" value="UniProtKB-KW"/>
</dbReference>
<comment type="subcellular location">
    <subcellularLocation>
        <location evidence="1">Cytoplasm</location>
    </subcellularLocation>
</comment>
<evidence type="ECO:0000259" key="10">
    <source>
        <dbReference type="PROSITE" id="PS50115"/>
    </source>
</evidence>
<sequence>HAQSGPDRKAPGEILTAPERRHDSGGHCLLHPDWASSTLGVFICLSCSGIHRNIPSISKVKSLKMDHWDDAQVQVRSLSPLHGNAVTKATYEAHIPIYYYQPNYNDCQVLREQWIRAKYELVFEMSLPEGILWKRGRDNGQFLPRKFLLSEREGCLKYFTKQDAKEPKINVKIDVINATFQPAKIGNPNGLQITYLKDNKTRNIFVYHESGKEVVDWFNAIRSVQFHYLKVAFPIASDNEIKNRLTRNFLKEGYMEKTGPKVHCYYSLVLLGNSGFCKSLSFPPDVQDAFAKGEVFVGSRENGYSVQKGLPSGTQGNFSWHYGLTIVTPDREYLFTCETETDQLDWIAAFTSIINQAMTPQEYASKYLDAVSFPSCHSGSGYCPNAPPFSFTTVEAYFKFKS</sequence>
<evidence type="ECO:0000256" key="6">
    <source>
        <dbReference type="ARBA" id="ARBA00022771"/>
    </source>
</evidence>
<dbReference type="Gene3D" id="2.30.29.30">
    <property type="entry name" value="Pleckstrin-homology domain (PH domain)/Phosphotyrosine-binding domain (PTB)"/>
    <property type="match status" value="2"/>
</dbReference>
<name>A0A8B9Z7Y9_9AVES</name>
<dbReference type="PRINTS" id="PR00405">
    <property type="entry name" value="REVINTRACTNG"/>
</dbReference>
<evidence type="ECO:0000256" key="2">
    <source>
        <dbReference type="ARBA" id="ARBA00022468"/>
    </source>
</evidence>
<keyword evidence="12" id="KW-1185">Reference proteome</keyword>
<dbReference type="GO" id="GO:0005737">
    <property type="term" value="C:cytoplasm"/>
    <property type="evidence" value="ECO:0007669"/>
    <property type="project" value="UniProtKB-SubCell"/>
</dbReference>
<reference evidence="11" key="1">
    <citation type="submission" date="2025-08" db="UniProtKB">
        <authorList>
            <consortium name="Ensembl"/>
        </authorList>
    </citation>
    <scope>IDENTIFICATION</scope>
</reference>
<keyword evidence="5" id="KW-0677">Repeat</keyword>
<organism evidence="11 12">
    <name type="scientific">Buteo japonicus</name>
    <dbReference type="NCBI Taxonomy" id="224669"/>
    <lineage>
        <taxon>Eukaryota</taxon>
        <taxon>Metazoa</taxon>
        <taxon>Chordata</taxon>
        <taxon>Craniata</taxon>
        <taxon>Vertebrata</taxon>
        <taxon>Euteleostomi</taxon>
        <taxon>Archelosauria</taxon>
        <taxon>Archosauria</taxon>
        <taxon>Dinosauria</taxon>
        <taxon>Saurischia</taxon>
        <taxon>Theropoda</taxon>
        <taxon>Coelurosauria</taxon>
        <taxon>Aves</taxon>
        <taxon>Neognathae</taxon>
        <taxon>Neoaves</taxon>
        <taxon>Telluraves</taxon>
        <taxon>Accipitrimorphae</taxon>
        <taxon>Accipitriformes</taxon>
        <taxon>Accipitridae</taxon>
        <taxon>Accipitrinae</taxon>
        <taxon>Buteo</taxon>
    </lineage>
</organism>
<dbReference type="GO" id="GO:0005886">
    <property type="term" value="C:plasma membrane"/>
    <property type="evidence" value="ECO:0007669"/>
    <property type="project" value="TreeGrafter"/>
</dbReference>
<dbReference type="SUPFAM" id="SSF57863">
    <property type="entry name" value="ArfGap/RecO-like zinc finger"/>
    <property type="match status" value="1"/>
</dbReference>
<dbReference type="GO" id="GO:0005547">
    <property type="term" value="F:phosphatidylinositol-3,4,5-trisphosphate binding"/>
    <property type="evidence" value="ECO:0007669"/>
    <property type="project" value="TreeGrafter"/>
</dbReference>
<dbReference type="InterPro" id="IPR037278">
    <property type="entry name" value="ARFGAP/RecO"/>
</dbReference>
<evidence type="ECO:0000256" key="3">
    <source>
        <dbReference type="ARBA" id="ARBA00022490"/>
    </source>
</evidence>
<dbReference type="CDD" id="cd13252">
    <property type="entry name" value="PH1_ADAP"/>
    <property type="match status" value="1"/>
</dbReference>
<reference evidence="11" key="2">
    <citation type="submission" date="2025-09" db="UniProtKB">
        <authorList>
            <consortium name="Ensembl"/>
        </authorList>
    </citation>
    <scope>IDENTIFICATION</scope>
</reference>
<evidence type="ECO:0000256" key="8">
    <source>
        <dbReference type="PROSITE-ProRule" id="PRU00288"/>
    </source>
</evidence>
<dbReference type="SUPFAM" id="SSF50729">
    <property type="entry name" value="PH domain-like"/>
    <property type="match status" value="2"/>
</dbReference>
<keyword evidence="7" id="KW-0862">Zinc</keyword>
<feature type="domain" description="Arf-GAP" evidence="10">
    <location>
        <begin position="23"/>
        <end position="120"/>
    </location>
</feature>
<proteinExistence type="predicted"/>
<dbReference type="AlphaFoldDB" id="A0A8B9Z7Y9"/>
<dbReference type="FunFam" id="2.30.29.30:FF:000099">
    <property type="entry name" value="Arf-GAP with dual PH domain-containing protein 1"/>
    <property type="match status" value="1"/>
</dbReference>
<dbReference type="InterPro" id="IPR001849">
    <property type="entry name" value="PH_domain"/>
</dbReference>
<feature type="domain" description="PH" evidence="9">
    <location>
        <begin position="125"/>
        <end position="226"/>
    </location>
</feature>
<dbReference type="PANTHER" id="PTHR46021:SF1">
    <property type="entry name" value="ARFGAP WITH DUAL PH DOMAINS 1"/>
    <property type="match status" value="1"/>
</dbReference>
<dbReference type="Pfam" id="PF01412">
    <property type="entry name" value="ArfGap"/>
    <property type="match status" value="1"/>
</dbReference>
<protein>
    <recommendedName>
        <fullName evidence="13">ArfGAP with dual PH domains 1</fullName>
    </recommendedName>
</protein>
<dbReference type="Ensembl" id="ENSBJAT00000001150.1">
    <property type="protein sequence ID" value="ENSBJAP00000001122.1"/>
    <property type="gene ID" value="ENSBJAG00000000828.1"/>
</dbReference>
<evidence type="ECO:0008006" key="13">
    <source>
        <dbReference type="Google" id="ProtNLM"/>
    </source>
</evidence>
<dbReference type="GO" id="GO:1902936">
    <property type="term" value="F:phosphatidylinositol bisphosphate binding"/>
    <property type="evidence" value="ECO:0007669"/>
    <property type="project" value="InterPro"/>
</dbReference>
<evidence type="ECO:0000256" key="1">
    <source>
        <dbReference type="ARBA" id="ARBA00004496"/>
    </source>
</evidence>
<dbReference type="Proteomes" id="UP000694555">
    <property type="component" value="Unplaced"/>
</dbReference>
<dbReference type="InterPro" id="IPR038508">
    <property type="entry name" value="ArfGAP_dom_sf"/>
</dbReference>
<dbReference type="PROSITE" id="PS50003">
    <property type="entry name" value="PH_DOMAIN"/>
    <property type="match status" value="1"/>
</dbReference>
<dbReference type="Pfam" id="PF00169">
    <property type="entry name" value="PH"/>
    <property type="match status" value="1"/>
</dbReference>
<evidence type="ECO:0000256" key="5">
    <source>
        <dbReference type="ARBA" id="ARBA00022737"/>
    </source>
</evidence>
<dbReference type="GO" id="GO:0008270">
    <property type="term" value="F:zinc ion binding"/>
    <property type="evidence" value="ECO:0007669"/>
    <property type="project" value="UniProtKB-KW"/>
</dbReference>